<comment type="similarity">
    <text evidence="1">Belongs to the UDP-glycosyltransferase family.</text>
</comment>
<protein>
    <recommendedName>
        <fullName evidence="2">glucuronosyltransferase</fullName>
        <ecNumber evidence="2">2.4.1.17</ecNumber>
    </recommendedName>
</protein>
<keyword evidence="8" id="KW-0812">Transmembrane</keyword>
<keyword evidence="3" id="KW-0328">Glycosyltransferase</keyword>
<evidence type="ECO:0000256" key="2">
    <source>
        <dbReference type="ARBA" id="ARBA00012544"/>
    </source>
</evidence>
<name>A0AAN5HYS6_9BILA</name>
<evidence type="ECO:0000256" key="7">
    <source>
        <dbReference type="SAM" id="MobiDB-lite"/>
    </source>
</evidence>
<feature type="region of interest" description="Disordered" evidence="7">
    <location>
        <begin position="28"/>
        <end position="56"/>
    </location>
</feature>
<dbReference type="InterPro" id="IPR002213">
    <property type="entry name" value="UDP_glucos_trans"/>
</dbReference>
<gene>
    <name evidence="10" type="ORF">PMAYCL1PPCAC_15959</name>
</gene>
<proteinExistence type="inferred from homology"/>
<feature type="non-terminal residue" evidence="10">
    <location>
        <position position="1"/>
    </location>
</feature>
<feature type="transmembrane region" description="Helical" evidence="8">
    <location>
        <begin position="555"/>
        <end position="575"/>
    </location>
</feature>
<dbReference type="CDD" id="cd03784">
    <property type="entry name" value="GT1_Gtf-like"/>
    <property type="match status" value="1"/>
</dbReference>
<dbReference type="PANTHER" id="PTHR48043">
    <property type="entry name" value="EG:EG0003.4 PROTEIN-RELATED"/>
    <property type="match status" value="1"/>
</dbReference>
<evidence type="ECO:0000313" key="11">
    <source>
        <dbReference type="Proteomes" id="UP001328107"/>
    </source>
</evidence>
<evidence type="ECO:0000256" key="1">
    <source>
        <dbReference type="ARBA" id="ARBA00009995"/>
    </source>
</evidence>
<evidence type="ECO:0000256" key="4">
    <source>
        <dbReference type="ARBA" id="ARBA00022679"/>
    </source>
</evidence>
<keyword evidence="5 9" id="KW-0732">Signal</keyword>
<evidence type="ECO:0000256" key="3">
    <source>
        <dbReference type="ARBA" id="ARBA00022676"/>
    </source>
</evidence>
<keyword evidence="11" id="KW-1185">Reference proteome</keyword>
<evidence type="ECO:0000256" key="6">
    <source>
        <dbReference type="ARBA" id="ARBA00047475"/>
    </source>
</evidence>
<evidence type="ECO:0000313" key="10">
    <source>
        <dbReference type="EMBL" id="GMR45764.1"/>
    </source>
</evidence>
<dbReference type="AlphaFoldDB" id="A0AAN5HYS6"/>
<dbReference type="Proteomes" id="UP001328107">
    <property type="component" value="Unassembled WGS sequence"/>
</dbReference>
<dbReference type="GO" id="GO:0015020">
    <property type="term" value="F:glucuronosyltransferase activity"/>
    <property type="evidence" value="ECO:0007669"/>
    <property type="project" value="UniProtKB-EC"/>
</dbReference>
<accession>A0AAN5HYS6</accession>
<keyword evidence="4" id="KW-0808">Transferase</keyword>
<evidence type="ECO:0000256" key="5">
    <source>
        <dbReference type="ARBA" id="ARBA00022729"/>
    </source>
</evidence>
<dbReference type="Pfam" id="PF00201">
    <property type="entry name" value="UDPGT"/>
    <property type="match status" value="1"/>
</dbReference>
<evidence type="ECO:0000256" key="8">
    <source>
        <dbReference type="SAM" id="Phobius"/>
    </source>
</evidence>
<dbReference type="InterPro" id="IPR050271">
    <property type="entry name" value="UDP-glycosyltransferase"/>
</dbReference>
<comment type="catalytic activity">
    <reaction evidence="6">
        <text>glucuronate acceptor + UDP-alpha-D-glucuronate = acceptor beta-D-glucuronoside + UDP + H(+)</text>
        <dbReference type="Rhea" id="RHEA:21032"/>
        <dbReference type="ChEBI" id="CHEBI:15378"/>
        <dbReference type="ChEBI" id="CHEBI:58052"/>
        <dbReference type="ChEBI" id="CHEBI:58223"/>
        <dbReference type="ChEBI" id="CHEBI:132367"/>
        <dbReference type="ChEBI" id="CHEBI:132368"/>
        <dbReference type="EC" id="2.4.1.17"/>
    </reaction>
</comment>
<dbReference type="Gene3D" id="3.40.50.2000">
    <property type="entry name" value="Glycogen Phosphorylase B"/>
    <property type="match status" value="1"/>
</dbReference>
<dbReference type="EMBL" id="BTRK01000004">
    <property type="protein sequence ID" value="GMR45764.1"/>
    <property type="molecule type" value="Genomic_DNA"/>
</dbReference>
<dbReference type="FunFam" id="3.40.50.2000:FF:000021">
    <property type="entry name" value="UDP-glucuronosyltransferase"/>
    <property type="match status" value="1"/>
</dbReference>
<keyword evidence="8" id="KW-1133">Transmembrane helix</keyword>
<feature type="chain" id="PRO_5043018582" description="glucuronosyltransferase" evidence="9">
    <location>
        <begin position="28"/>
        <end position="596"/>
    </location>
</feature>
<evidence type="ECO:0000256" key="9">
    <source>
        <dbReference type="SAM" id="SignalP"/>
    </source>
</evidence>
<dbReference type="SUPFAM" id="SSF53756">
    <property type="entry name" value="UDP-Glycosyltransferase/glycogen phosphorylase"/>
    <property type="match status" value="1"/>
</dbReference>
<comment type="caution">
    <text evidence="10">The sequence shown here is derived from an EMBL/GenBank/DDBJ whole genome shotgun (WGS) entry which is preliminary data.</text>
</comment>
<sequence length="596" mass="66519">SKRLQMRAYLVLLGVVLLAAAAAAGNAASSDKSAPDGAKKDAPAPPVKTARARAPAPVVSSPEEAVKILAEQKEDKPKYKIAIFAPYMANSQVIWNKRVGEELMKAGHDVTIYMMTMFAIKNPKVEIDERIRVVMVNGSFGMDGEKLMEDQARFAFNDVPIWNADFRKVMSRFGEMYKSCEVFVKDKAFLADIEYSKFDIAFTHMYNFCPIGIIHKTKIPTWVWLNSGALVDFVAELTGVPVTPSYCPPMMMDAGDKLTFVERVKSVAGHLIFKFLWKGMTANKETAVFRAEFGEDFPDLVDLASQAPLVMVNSNELYDFARPTLSKIVNIGGVGIKSKDAKPLKPEFAERVEKAKAVVVMSFGSIAPMYLMPEHWKEAYFHAFSQFPDVQFFLRYERPEEIADILPPNAYAAKWLPQTDLLLHPKTLGLISHGGYNSVQDVLFAGVPIVATGLFGDQPRNAHLVERLGMGINVHKTKVSKETVTAALRRLVEDKSLKANAQRLKSMIATKPVNAETLLVRWTEFLAQHKKLDNLVPYGTELSFFVYHSLDVICFLAVVVFTVLALIFVAIRSLLRCCGLCKRCQKSTVDDKKKKQ</sequence>
<keyword evidence="8" id="KW-0472">Membrane</keyword>
<feature type="compositionally biased region" description="Basic and acidic residues" evidence="7">
    <location>
        <begin position="33"/>
        <end position="42"/>
    </location>
</feature>
<organism evidence="10 11">
    <name type="scientific">Pristionchus mayeri</name>
    <dbReference type="NCBI Taxonomy" id="1317129"/>
    <lineage>
        <taxon>Eukaryota</taxon>
        <taxon>Metazoa</taxon>
        <taxon>Ecdysozoa</taxon>
        <taxon>Nematoda</taxon>
        <taxon>Chromadorea</taxon>
        <taxon>Rhabditida</taxon>
        <taxon>Rhabditina</taxon>
        <taxon>Diplogasteromorpha</taxon>
        <taxon>Diplogasteroidea</taxon>
        <taxon>Neodiplogasteridae</taxon>
        <taxon>Pristionchus</taxon>
    </lineage>
</organism>
<feature type="signal peptide" evidence="9">
    <location>
        <begin position="1"/>
        <end position="27"/>
    </location>
</feature>
<reference evidence="11" key="1">
    <citation type="submission" date="2022-10" db="EMBL/GenBank/DDBJ databases">
        <title>Genome assembly of Pristionchus species.</title>
        <authorList>
            <person name="Yoshida K."/>
            <person name="Sommer R.J."/>
        </authorList>
    </citation>
    <scope>NUCLEOTIDE SEQUENCE [LARGE SCALE GENOMIC DNA]</scope>
    <source>
        <strain evidence="11">RS5460</strain>
    </source>
</reference>
<dbReference type="EC" id="2.4.1.17" evidence="2"/>
<dbReference type="PANTHER" id="PTHR48043:SF145">
    <property type="entry name" value="FI06409P-RELATED"/>
    <property type="match status" value="1"/>
</dbReference>